<accession>W6Z073</accession>
<dbReference type="RefSeq" id="XP_007688456.1">
    <property type="nucleotide sequence ID" value="XM_007690266.1"/>
</dbReference>
<evidence type="ECO:0000313" key="3">
    <source>
        <dbReference type="Proteomes" id="UP000054032"/>
    </source>
</evidence>
<proteinExistence type="predicted"/>
<feature type="compositionally biased region" description="Polar residues" evidence="1">
    <location>
        <begin position="18"/>
        <end position="38"/>
    </location>
</feature>
<keyword evidence="3" id="KW-1185">Reference proteome</keyword>
<feature type="compositionally biased region" description="Basic and acidic residues" evidence="1">
    <location>
        <begin position="1"/>
        <end position="10"/>
    </location>
</feature>
<dbReference type="Proteomes" id="UP000054032">
    <property type="component" value="Unassembled WGS sequence"/>
</dbReference>
<organism evidence="2 3">
    <name type="scientific">Bipolaris oryzae ATCC 44560</name>
    <dbReference type="NCBI Taxonomy" id="930090"/>
    <lineage>
        <taxon>Eukaryota</taxon>
        <taxon>Fungi</taxon>
        <taxon>Dikarya</taxon>
        <taxon>Ascomycota</taxon>
        <taxon>Pezizomycotina</taxon>
        <taxon>Dothideomycetes</taxon>
        <taxon>Pleosporomycetidae</taxon>
        <taxon>Pleosporales</taxon>
        <taxon>Pleosporineae</taxon>
        <taxon>Pleosporaceae</taxon>
        <taxon>Bipolaris</taxon>
    </lineage>
</organism>
<evidence type="ECO:0008006" key="4">
    <source>
        <dbReference type="Google" id="ProtNLM"/>
    </source>
</evidence>
<evidence type="ECO:0000256" key="1">
    <source>
        <dbReference type="SAM" id="MobiDB-lite"/>
    </source>
</evidence>
<name>W6Z073_COCMI</name>
<dbReference type="EMBL" id="KI963992">
    <property type="protein sequence ID" value="EUC45062.1"/>
    <property type="molecule type" value="Genomic_DNA"/>
</dbReference>
<feature type="region of interest" description="Disordered" evidence="1">
    <location>
        <begin position="1"/>
        <end position="38"/>
    </location>
</feature>
<dbReference type="OrthoDB" id="3644322at2759"/>
<dbReference type="AlphaFoldDB" id="W6Z073"/>
<sequence>MQTSTEHEAYHSAPLPPNQETSEHQIPNSDVRGQSQTPYQSPAIRQLVSIFLANVKSRFGEESHEIMTIWNILGAFRAGKESKKDTLIAITQALGHHKDLKEDLMKILYHPEAEWQTGDFEFEPHQPMHSPTPNFLQPVHQPQIRLPPMTWFENRQTYPSISSGHDRNWSPTAPKLELNHTKSPSIPCSDIPARPHQSHTPEAGFLERASSETTRLPVLSVPVAVNVGQTVNDMPPPSNKRRREAFEEQALQEATDRAISDTAEQVCLSTADVGQPVAKRQSESTSKVKYSPAESRSKPFIHGLCGRGFGTRSKVKKHHWGNVLNDLETTTGCWAKHGKPNVSWNDHPSCAEGVKVSGHARTTPAAMEKDEPRASPHMTAPMTPGPEEQPETVARSANLHEDYQEASQDRGLYHSHRLPNRSSFDTLLSAVNAASEIDARSPQGRIDSVVNHISGQTAAVEDTRQYVEDWQNTVWGHDEEAAASGYPHPYTTLQPSMMYPLRGYHVPIEVALPFYGRPQSHTPQSHTPQMYPCPAGNWIDDQLTMMEGAYSSPAPLEPQFPDPYAGSRPM</sequence>
<reference evidence="2 3" key="1">
    <citation type="journal article" date="2013" name="PLoS Genet.">
        <title>Comparative genome structure, secondary metabolite, and effector coding capacity across Cochliobolus pathogens.</title>
        <authorList>
            <person name="Condon B.J."/>
            <person name="Leng Y."/>
            <person name="Wu D."/>
            <person name="Bushley K.E."/>
            <person name="Ohm R.A."/>
            <person name="Otillar R."/>
            <person name="Martin J."/>
            <person name="Schackwitz W."/>
            <person name="Grimwood J."/>
            <person name="MohdZainudin N."/>
            <person name="Xue C."/>
            <person name="Wang R."/>
            <person name="Manning V.A."/>
            <person name="Dhillon B."/>
            <person name="Tu Z.J."/>
            <person name="Steffenson B.J."/>
            <person name="Salamov A."/>
            <person name="Sun H."/>
            <person name="Lowry S."/>
            <person name="LaButti K."/>
            <person name="Han J."/>
            <person name="Copeland A."/>
            <person name="Lindquist E."/>
            <person name="Barry K."/>
            <person name="Schmutz J."/>
            <person name="Baker S.E."/>
            <person name="Ciuffetti L.M."/>
            <person name="Grigoriev I.V."/>
            <person name="Zhong S."/>
            <person name="Turgeon B.G."/>
        </authorList>
    </citation>
    <scope>NUCLEOTIDE SEQUENCE [LARGE SCALE GENOMIC DNA]</scope>
    <source>
        <strain evidence="2 3">ATCC 44560</strain>
    </source>
</reference>
<dbReference type="GeneID" id="19128883"/>
<evidence type="ECO:0000313" key="2">
    <source>
        <dbReference type="EMBL" id="EUC45062.1"/>
    </source>
</evidence>
<feature type="region of interest" description="Disordered" evidence="1">
    <location>
        <begin position="362"/>
        <end position="394"/>
    </location>
</feature>
<dbReference type="KEGG" id="bor:COCMIDRAFT_96612"/>
<protein>
    <recommendedName>
        <fullName evidence="4">C2H2-type domain-containing protein</fullName>
    </recommendedName>
</protein>
<dbReference type="HOGENOM" id="CLU_478153_0_0_1"/>
<gene>
    <name evidence="2" type="ORF">COCMIDRAFT_96612</name>
</gene>
<feature type="region of interest" description="Disordered" evidence="1">
    <location>
        <begin position="550"/>
        <end position="570"/>
    </location>
</feature>